<dbReference type="Gene3D" id="1.10.760.10">
    <property type="entry name" value="Cytochrome c-like domain"/>
    <property type="match status" value="2"/>
</dbReference>
<keyword evidence="5" id="KW-0560">Oxidoreductase</keyword>
<keyword evidence="11" id="KW-1185">Reference proteome</keyword>
<dbReference type="PANTHER" id="PTHR30600">
    <property type="entry name" value="CYTOCHROME C PEROXIDASE-RELATED"/>
    <property type="match status" value="1"/>
</dbReference>
<accession>A0A2K8K6B4</accession>
<dbReference type="OrthoDB" id="9805202at2"/>
<reference evidence="10 11" key="1">
    <citation type="submission" date="2017-11" db="EMBL/GenBank/DDBJ databases">
        <title>Revised Sequence and Annotation of the Rhodobaca barguzinensis strain alga05 Genome.</title>
        <authorList>
            <person name="Kopejtka K."/>
            <person name="Tomasch J.M."/>
            <person name="Bunk B."/>
            <person name="Koblizek M."/>
        </authorList>
    </citation>
    <scope>NUCLEOTIDE SEQUENCE [LARGE SCALE GENOMIC DNA]</scope>
    <source>
        <strain evidence="11">alga05</strain>
    </source>
</reference>
<proteinExistence type="predicted"/>
<feature type="chain" id="PRO_5014739340" evidence="8">
    <location>
        <begin position="24"/>
        <end position="445"/>
    </location>
</feature>
<dbReference type="AlphaFoldDB" id="A0A2K8K6B4"/>
<evidence type="ECO:0000313" key="10">
    <source>
        <dbReference type="EMBL" id="ATX64984.1"/>
    </source>
</evidence>
<dbReference type="Proteomes" id="UP000228948">
    <property type="component" value="Chromosome"/>
</dbReference>
<dbReference type="InterPro" id="IPR036909">
    <property type="entry name" value="Cyt_c-like_dom_sf"/>
</dbReference>
<dbReference type="GO" id="GO:0020037">
    <property type="term" value="F:heme binding"/>
    <property type="evidence" value="ECO:0007669"/>
    <property type="project" value="InterPro"/>
</dbReference>
<sequence>MWRHSVFRASLVLALIAYGPLNAGPALPDPVADMAYATHSAELVQLGWHLFYDPILSGNRDVACATCHHPEFGSSDGLSLGLGAGARGLGPARTAHPDSPPEQRMPRNSPALWNLGAAEFTRMFHDGRIEVDVARPSGLRTPLEEDMITGFASLLSAQNMFPVLSPDEMAGHYNDNEIAQAVRQGRLTGEGGAWDLIAARIRDIPEYVDRFIAVKDDINTAAHITFPHISNAIAAFVAVEFRSDTSPFDAYLRGDGALPDAAQRGLDLFYGTATCASCHSGPFQTDHGFHARGVPQLGPGKAARFESHRRDTGRMRVTGRAEDAFAFRTPSLRNIAHTAPYGHAGSHTTLAGFIRDHADPVAALAHYDRTQVVLPALDVEDWQIMDDPTERAAIAQAVSTPPIPLSDADIADLVAFLETLSDPQALAGRLGVPDAVPSGLEVPRP</sequence>
<keyword evidence="6 7" id="KW-0408">Iron</keyword>
<dbReference type="KEGG" id="rbg:BG454_03325"/>
<evidence type="ECO:0000313" key="11">
    <source>
        <dbReference type="Proteomes" id="UP000228948"/>
    </source>
</evidence>
<keyword evidence="10" id="KW-0575">Peroxidase</keyword>
<dbReference type="InterPro" id="IPR004852">
    <property type="entry name" value="Di-haem_cyt_c_peroxidsae"/>
</dbReference>
<keyword evidence="4 8" id="KW-0732">Signal</keyword>
<dbReference type="InterPro" id="IPR009056">
    <property type="entry name" value="Cyt_c-like_dom"/>
</dbReference>
<dbReference type="EMBL" id="CP024899">
    <property type="protein sequence ID" value="ATX64984.1"/>
    <property type="molecule type" value="Genomic_DNA"/>
</dbReference>
<evidence type="ECO:0000256" key="3">
    <source>
        <dbReference type="ARBA" id="ARBA00022723"/>
    </source>
</evidence>
<evidence type="ECO:0000256" key="4">
    <source>
        <dbReference type="ARBA" id="ARBA00022729"/>
    </source>
</evidence>
<evidence type="ECO:0000256" key="6">
    <source>
        <dbReference type="ARBA" id="ARBA00023004"/>
    </source>
</evidence>
<keyword evidence="2 7" id="KW-0349">Heme</keyword>
<evidence type="ECO:0000256" key="2">
    <source>
        <dbReference type="ARBA" id="ARBA00022617"/>
    </source>
</evidence>
<organism evidence="10 11">
    <name type="scientific">Roseinatronobacter bogoriensis subsp. barguzinensis</name>
    <dbReference type="NCBI Taxonomy" id="441209"/>
    <lineage>
        <taxon>Bacteria</taxon>
        <taxon>Pseudomonadati</taxon>
        <taxon>Pseudomonadota</taxon>
        <taxon>Alphaproteobacteria</taxon>
        <taxon>Rhodobacterales</taxon>
        <taxon>Paracoccaceae</taxon>
        <taxon>Roseinatronobacter</taxon>
    </lineage>
</organism>
<dbReference type="GO" id="GO:0046872">
    <property type="term" value="F:metal ion binding"/>
    <property type="evidence" value="ECO:0007669"/>
    <property type="project" value="UniProtKB-KW"/>
</dbReference>
<dbReference type="RefSeq" id="WP_071479701.1">
    <property type="nucleotide sequence ID" value="NZ_SODJ01000004.1"/>
</dbReference>
<dbReference type="PANTHER" id="PTHR30600:SF10">
    <property type="entry name" value="BLL6722 PROTEIN"/>
    <property type="match status" value="1"/>
</dbReference>
<evidence type="ECO:0000256" key="1">
    <source>
        <dbReference type="ARBA" id="ARBA00004196"/>
    </source>
</evidence>
<gene>
    <name evidence="10" type="ORF">BG454_03325</name>
</gene>
<keyword evidence="3 7" id="KW-0479">Metal-binding</keyword>
<name>A0A2K8K6B4_9RHOB</name>
<feature type="domain" description="Cytochrome c" evidence="9">
    <location>
        <begin position="260"/>
        <end position="421"/>
    </location>
</feature>
<feature type="signal peptide" evidence="8">
    <location>
        <begin position="1"/>
        <end position="23"/>
    </location>
</feature>
<dbReference type="GO" id="GO:0009055">
    <property type="term" value="F:electron transfer activity"/>
    <property type="evidence" value="ECO:0007669"/>
    <property type="project" value="InterPro"/>
</dbReference>
<evidence type="ECO:0000259" key="9">
    <source>
        <dbReference type="PROSITE" id="PS51007"/>
    </source>
</evidence>
<dbReference type="PROSITE" id="PS51007">
    <property type="entry name" value="CYTC"/>
    <property type="match status" value="1"/>
</dbReference>
<dbReference type="InterPro" id="IPR051395">
    <property type="entry name" value="Cytochrome_c_Peroxidase/MauG"/>
</dbReference>
<dbReference type="GO" id="GO:0030313">
    <property type="term" value="C:cell envelope"/>
    <property type="evidence" value="ECO:0007669"/>
    <property type="project" value="UniProtKB-SubCell"/>
</dbReference>
<evidence type="ECO:0000256" key="5">
    <source>
        <dbReference type="ARBA" id="ARBA00023002"/>
    </source>
</evidence>
<comment type="subcellular location">
    <subcellularLocation>
        <location evidence="1">Cell envelope</location>
    </subcellularLocation>
</comment>
<dbReference type="SUPFAM" id="SSF46626">
    <property type="entry name" value="Cytochrome c"/>
    <property type="match status" value="2"/>
</dbReference>
<dbReference type="STRING" id="441209.GCA_001870665_00559"/>
<evidence type="ECO:0000256" key="7">
    <source>
        <dbReference type="PROSITE-ProRule" id="PRU00433"/>
    </source>
</evidence>
<evidence type="ECO:0000256" key="8">
    <source>
        <dbReference type="SAM" id="SignalP"/>
    </source>
</evidence>
<protein>
    <submittedName>
        <fullName evidence="10">Cytochrome-c peroxidase</fullName>
    </submittedName>
</protein>
<dbReference type="Pfam" id="PF03150">
    <property type="entry name" value="CCP_MauG"/>
    <property type="match status" value="1"/>
</dbReference>
<dbReference type="GO" id="GO:0004130">
    <property type="term" value="F:cytochrome-c peroxidase activity"/>
    <property type="evidence" value="ECO:0007669"/>
    <property type="project" value="TreeGrafter"/>
</dbReference>